<accession>A0A8G2BJF4</accession>
<reference evidence="1 2" key="1">
    <citation type="submission" date="2016-10" db="EMBL/GenBank/DDBJ databases">
        <authorList>
            <person name="Varghese N."/>
            <person name="Submissions S."/>
        </authorList>
    </citation>
    <scope>NUCLEOTIDE SEQUENCE [LARGE SCALE GENOMIC DNA]</scope>
    <source>
        <strain evidence="1 2">DSM 18839</strain>
    </source>
</reference>
<dbReference type="RefSeq" id="WP_093150622.1">
    <property type="nucleotide sequence ID" value="NZ_FNBW01000007.1"/>
</dbReference>
<sequence length="105" mass="11546">MKPYVLQEWSGRGEFLGCEAFDTMPAVEKSLFLWIQMMASKGYELAPFPGGVVACKRDAWGRSQPEMMAIIEPQRPAVTGAAIPDWIRAPVGAPDDPNPVRGVVR</sequence>
<keyword evidence="2" id="KW-1185">Reference proteome</keyword>
<evidence type="ECO:0000313" key="2">
    <source>
        <dbReference type="Proteomes" id="UP000198615"/>
    </source>
</evidence>
<protein>
    <submittedName>
        <fullName evidence="1">Uncharacterized protein</fullName>
    </submittedName>
</protein>
<evidence type="ECO:0000313" key="1">
    <source>
        <dbReference type="EMBL" id="SDF82931.1"/>
    </source>
</evidence>
<dbReference type="AlphaFoldDB" id="A0A8G2BJF4"/>
<organism evidence="1 2">
    <name type="scientific">Thalassobaculum litoreum DSM 18839</name>
    <dbReference type="NCBI Taxonomy" id="1123362"/>
    <lineage>
        <taxon>Bacteria</taxon>
        <taxon>Pseudomonadati</taxon>
        <taxon>Pseudomonadota</taxon>
        <taxon>Alphaproteobacteria</taxon>
        <taxon>Rhodospirillales</taxon>
        <taxon>Thalassobaculaceae</taxon>
        <taxon>Thalassobaculum</taxon>
    </lineage>
</organism>
<dbReference type="Proteomes" id="UP000198615">
    <property type="component" value="Unassembled WGS sequence"/>
</dbReference>
<comment type="caution">
    <text evidence="1">The sequence shown here is derived from an EMBL/GenBank/DDBJ whole genome shotgun (WGS) entry which is preliminary data.</text>
</comment>
<name>A0A8G2BJF4_9PROT</name>
<dbReference type="EMBL" id="FNBW01000007">
    <property type="protein sequence ID" value="SDF82931.1"/>
    <property type="molecule type" value="Genomic_DNA"/>
</dbReference>
<proteinExistence type="predicted"/>
<gene>
    <name evidence="1" type="ORF">SAMN05660686_02442</name>
</gene>